<organism evidence="1 2">
    <name type="scientific">Solanum commersonii</name>
    <name type="common">Commerson's wild potato</name>
    <name type="synonym">Commerson's nightshade</name>
    <dbReference type="NCBI Taxonomy" id="4109"/>
    <lineage>
        <taxon>Eukaryota</taxon>
        <taxon>Viridiplantae</taxon>
        <taxon>Streptophyta</taxon>
        <taxon>Embryophyta</taxon>
        <taxon>Tracheophyta</taxon>
        <taxon>Spermatophyta</taxon>
        <taxon>Magnoliopsida</taxon>
        <taxon>eudicotyledons</taxon>
        <taxon>Gunneridae</taxon>
        <taxon>Pentapetalae</taxon>
        <taxon>asterids</taxon>
        <taxon>lamiids</taxon>
        <taxon>Solanales</taxon>
        <taxon>Solanaceae</taxon>
        <taxon>Solanoideae</taxon>
        <taxon>Solaneae</taxon>
        <taxon>Solanum</taxon>
    </lineage>
</organism>
<sequence length="74" mass="8094">MYMLSCLLYSTKTVSSQLVGISSSLSRLFTFISSTPLVPNLDSTSHNKRHIRSLASSDTFGSSGNFKHALQLII</sequence>
<accession>A0A9J5WD13</accession>
<name>A0A9J5WD13_SOLCO</name>
<evidence type="ECO:0000313" key="1">
    <source>
        <dbReference type="EMBL" id="KAG5573482.1"/>
    </source>
</evidence>
<comment type="caution">
    <text evidence="1">The sequence shown here is derived from an EMBL/GenBank/DDBJ whole genome shotgun (WGS) entry which is preliminary data.</text>
</comment>
<dbReference type="AlphaFoldDB" id="A0A9J5WD13"/>
<reference evidence="1 2" key="1">
    <citation type="submission" date="2020-09" db="EMBL/GenBank/DDBJ databases">
        <title>De no assembly of potato wild relative species, Solanum commersonii.</title>
        <authorList>
            <person name="Cho K."/>
        </authorList>
    </citation>
    <scope>NUCLEOTIDE SEQUENCE [LARGE SCALE GENOMIC DNA]</scope>
    <source>
        <strain evidence="1">LZ3.2</strain>
        <tissue evidence="1">Leaf</tissue>
    </source>
</reference>
<dbReference type="EMBL" id="JACXVP010000012">
    <property type="protein sequence ID" value="KAG5573482.1"/>
    <property type="molecule type" value="Genomic_DNA"/>
</dbReference>
<protein>
    <submittedName>
        <fullName evidence="1">Uncharacterized protein</fullName>
    </submittedName>
</protein>
<dbReference type="Proteomes" id="UP000824120">
    <property type="component" value="Chromosome 12"/>
</dbReference>
<proteinExistence type="predicted"/>
<evidence type="ECO:0000313" key="2">
    <source>
        <dbReference type="Proteomes" id="UP000824120"/>
    </source>
</evidence>
<gene>
    <name evidence="1" type="ORF">H5410_063248</name>
</gene>
<keyword evidence="2" id="KW-1185">Reference proteome</keyword>